<organism evidence="2 3">
    <name type="scientific">Phaeobacter italicus</name>
    <dbReference type="NCBI Taxonomy" id="481446"/>
    <lineage>
        <taxon>Bacteria</taxon>
        <taxon>Pseudomonadati</taxon>
        <taxon>Pseudomonadota</taxon>
        <taxon>Alphaproteobacteria</taxon>
        <taxon>Rhodobacterales</taxon>
        <taxon>Roseobacteraceae</taxon>
        <taxon>Phaeobacter</taxon>
    </lineage>
</organism>
<protein>
    <submittedName>
        <fullName evidence="2">Putative glycosyltransferase EpsJ</fullName>
        <ecNumber evidence="2">2.4.-.-</ecNumber>
    </submittedName>
</protein>
<dbReference type="SUPFAM" id="SSF53448">
    <property type="entry name" value="Nucleotide-diphospho-sugar transferases"/>
    <property type="match status" value="1"/>
</dbReference>
<dbReference type="RefSeq" id="WP_082203697.1">
    <property type="nucleotide sequence ID" value="NZ_CVRL01000003.1"/>
</dbReference>
<dbReference type="Gene3D" id="3.90.550.10">
    <property type="entry name" value="Spore Coat Polysaccharide Biosynthesis Protein SpsA, Chain A"/>
    <property type="match status" value="1"/>
</dbReference>
<evidence type="ECO:0000259" key="1">
    <source>
        <dbReference type="Pfam" id="PF00535"/>
    </source>
</evidence>
<name>A0A0H5CXE3_9RHOB</name>
<keyword evidence="3" id="KW-1185">Reference proteome</keyword>
<dbReference type="PANTHER" id="PTHR22916">
    <property type="entry name" value="GLYCOSYLTRANSFERASE"/>
    <property type="match status" value="1"/>
</dbReference>
<accession>A0A0H5CXE3</accession>
<dbReference type="GO" id="GO:0016758">
    <property type="term" value="F:hexosyltransferase activity"/>
    <property type="evidence" value="ECO:0007669"/>
    <property type="project" value="UniProtKB-ARBA"/>
</dbReference>
<keyword evidence="2" id="KW-0808">Transferase</keyword>
<dbReference type="AlphaFoldDB" id="A0A0H5CXE3"/>
<dbReference type="EC" id="2.4.-.-" evidence="2"/>
<dbReference type="CDD" id="cd00761">
    <property type="entry name" value="Glyco_tranf_GTA_type"/>
    <property type="match status" value="1"/>
</dbReference>
<dbReference type="InterPro" id="IPR029044">
    <property type="entry name" value="Nucleotide-diphossugar_trans"/>
</dbReference>
<dbReference type="InterPro" id="IPR001173">
    <property type="entry name" value="Glyco_trans_2-like"/>
</dbReference>
<reference evidence="3" key="1">
    <citation type="submission" date="2015-05" db="EMBL/GenBank/DDBJ databases">
        <authorList>
            <person name="Rodrigo-Torres Lidia"/>
            <person name="Arahal R.David."/>
        </authorList>
    </citation>
    <scope>NUCLEOTIDE SEQUENCE [LARGE SCALE GENOMIC DNA]</scope>
    <source>
        <strain evidence="3">CECT 7321</strain>
    </source>
</reference>
<evidence type="ECO:0000313" key="3">
    <source>
        <dbReference type="Proteomes" id="UP000043764"/>
    </source>
</evidence>
<dbReference type="PANTHER" id="PTHR22916:SF3">
    <property type="entry name" value="UDP-GLCNAC:BETAGAL BETA-1,3-N-ACETYLGLUCOSAMINYLTRANSFERASE-LIKE PROTEIN 1"/>
    <property type="match status" value="1"/>
</dbReference>
<dbReference type="EMBL" id="CVRL01000003">
    <property type="protein sequence ID" value="CRL09454.1"/>
    <property type="molecule type" value="Genomic_DNA"/>
</dbReference>
<keyword evidence="2" id="KW-0328">Glycosyltransferase</keyword>
<gene>
    <name evidence="2" type="primary">epsJ_2</name>
    <name evidence="2" type="ORF">NIT7321_00284</name>
</gene>
<dbReference type="Pfam" id="PF00535">
    <property type="entry name" value="Glycos_transf_2"/>
    <property type="match status" value="1"/>
</dbReference>
<evidence type="ECO:0000313" key="2">
    <source>
        <dbReference type="EMBL" id="CRL09454.1"/>
    </source>
</evidence>
<proteinExistence type="predicted"/>
<sequence length="424" mass="45732">MQGPGETTPAGQASATAPLVSVIMANHQGAAYLEAAVRSVLLQSHDRLELIVADDGSTDGSLEILDRLAAQDARIVVLCHDSPSGPASARNRALSRARGHWLAICDSDDVMHPQRLSRLLRAAEALSADAVADDMIHFATEPLAAPQSVLGEAATADPWQITAADMLRIPAKGQGGGQLGYLKPLMRRSALEALRYDETLHIGEDQDLYLRFLLQGSTMWVLPEALYLYRRHPRSLSYRSSQAQVLAAMDAMEHLCGSLNADQLKDLKEVIADRRRILEGRLAFEALADDLKAARLWAGAHGLLQRPGLLRPLLAAVGAKLSRRIAPADSGRESRTIHLIAPGQPHPKAGEWRRVPDLGADHAQSPLWAELCFIASRCALTLTYGDPAGLSAAWRVPAAQDIVARSDVQSDLPRPFFGDGGKNG</sequence>
<feature type="domain" description="Glycosyltransferase 2-like" evidence="1">
    <location>
        <begin position="21"/>
        <end position="141"/>
    </location>
</feature>
<dbReference type="Proteomes" id="UP000043764">
    <property type="component" value="Unassembled WGS sequence"/>
</dbReference>
<dbReference type="STRING" id="481446.NIT7645_03595"/>